<keyword evidence="2 3" id="KW-0040">ANK repeat</keyword>
<feature type="repeat" description="ANK" evidence="3">
    <location>
        <begin position="173"/>
        <end position="205"/>
    </location>
</feature>
<feature type="region of interest" description="Disordered" evidence="5">
    <location>
        <begin position="803"/>
        <end position="840"/>
    </location>
</feature>
<dbReference type="SUPFAM" id="SSF56112">
    <property type="entry name" value="Protein kinase-like (PK-like)"/>
    <property type="match status" value="1"/>
</dbReference>
<dbReference type="PANTHER" id="PTHR24198">
    <property type="entry name" value="ANKYRIN REPEAT AND PROTEIN KINASE DOMAIN-CONTAINING PROTEIN"/>
    <property type="match status" value="1"/>
</dbReference>
<dbReference type="PROSITE" id="PS50011">
    <property type="entry name" value="PROTEIN_KINASE_DOM"/>
    <property type="match status" value="1"/>
</dbReference>
<dbReference type="OrthoDB" id="339325at2759"/>
<feature type="binding site" evidence="4">
    <location>
        <position position="499"/>
    </location>
    <ligand>
        <name>ATP</name>
        <dbReference type="ChEBI" id="CHEBI:30616"/>
    </ligand>
</feature>
<feature type="repeat" description="ANK" evidence="3">
    <location>
        <begin position="348"/>
        <end position="380"/>
    </location>
</feature>
<dbReference type="Gene3D" id="1.25.40.20">
    <property type="entry name" value="Ankyrin repeat-containing domain"/>
    <property type="match status" value="2"/>
</dbReference>
<dbReference type="FunCoup" id="A0A7M7RCL7">
    <property type="interactions" value="431"/>
</dbReference>
<dbReference type="InterPro" id="IPR001245">
    <property type="entry name" value="Ser-Thr/Tyr_kinase_cat_dom"/>
</dbReference>
<name>A0A7M7RCL7_STRPU</name>
<dbReference type="PANTHER" id="PTHR24198:SF183">
    <property type="entry name" value="SUPPRESSOR_ENHANCER OF LIN-12"/>
    <property type="match status" value="1"/>
</dbReference>
<dbReference type="Pfam" id="PF07714">
    <property type="entry name" value="PK_Tyr_Ser-Thr"/>
    <property type="match status" value="1"/>
</dbReference>
<keyword evidence="4" id="KW-0547">Nucleotide-binding</keyword>
<evidence type="ECO:0000259" key="6">
    <source>
        <dbReference type="PROSITE" id="PS50011"/>
    </source>
</evidence>
<evidence type="ECO:0000256" key="5">
    <source>
        <dbReference type="SAM" id="MobiDB-lite"/>
    </source>
</evidence>
<evidence type="ECO:0000256" key="3">
    <source>
        <dbReference type="PROSITE-ProRule" id="PRU00023"/>
    </source>
</evidence>
<evidence type="ECO:0000256" key="1">
    <source>
        <dbReference type="ARBA" id="ARBA00022737"/>
    </source>
</evidence>
<dbReference type="Gene3D" id="1.10.510.10">
    <property type="entry name" value="Transferase(Phosphotransferase) domain 1"/>
    <property type="match status" value="1"/>
</dbReference>
<feature type="repeat" description="ANK" evidence="3">
    <location>
        <begin position="278"/>
        <end position="299"/>
    </location>
</feature>
<feature type="domain" description="Protein kinase" evidence="6">
    <location>
        <begin position="472"/>
        <end position="736"/>
    </location>
</feature>
<accession>A0A7M7RCL7</accession>
<dbReference type="PROSITE" id="PS00107">
    <property type="entry name" value="PROTEIN_KINASE_ATP"/>
    <property type="match status" value="1"/>
</dbReference>
<dbReference type="KEGG" id="spu:576866"/>
<evidence type="ECO:0000256" key="4">
    <source>
        <dbReference type="PROSITE-ProRule" id="PRU10141"/>
    </source>
</evidence>
<dbReference type="GO" id="GO:0004672">
    <property type="term" value="F:protein kinase activity"/>
    <property type="evidence" value="ECO:0007669"/>
    <property type="project" value="InterPro"/>
</dbReference>
<dbReference type="FunFam" id="1.25.40.20:FF:000077">
    <property type="entry name" value="Serine/threonine-protein kinase TNNI3K"/>
    <property type="match status" value="1"/>
</dbReference>
<dbReference type="Pfam" id="PF12796">
    <property type="entry name" value="Ank_2"/>
    <property type="match status" value="3"/>
</dbReference>
<dbReference type="EnsemblMetazoa" id="XM_777134">
    <property type="protein sequence ID" value="XP_782227"/>
    <property type="gene ID" value="LOC576866"/>
</dbReference>
<dbReference type="PRINTS" id="PR01415">
    <property type="entry name" value="ANKYRIN"/>
</dbReference>
<feature type="repeat" description="ANK" evidence="3">
    <location>
        <begin position="107"/>
        <end position="139"/>
    </location>
</feature>
<dbReference type="OMA" id="NHPCIIH"/>
<dbReference type="InterPro" id="IPR000719">
    <property type="entry name" value="Prot_kinase_dom"/>
</dbReference>
<dbReference type="Proteomes" id="UP000007110">
    <property type="component" value="Unassembled WGS sequence"/>
</dbReference>
<dbReference type="PROSITE" id="PS50088">
    <property type="entry name" value="ANK_REPEAT"/>
    <property type="match status" value="6"/>
</dbReference>
<evidence type="ECO:0000313" key="8">
    <source>
        <dbReference type="Proteomes" id="UP000007110"/>
    </source>
</evidence>
<dbReference type="SUPFAM" id="SSF48403">
    <property type="entry name" value="Ankyrin repeat"/>
    <property type="match status" value="1"/>
</dbReference>
<dbReference type="Pfam" id="PF13637">
    <property type="entry name" value="Ank_4"/>
    <property type="match status" value="1"/>
</dbReference>
<dbReference type="InParanoid" id="A0A7M7RCL7"/>
<reference evidence="8" key="1">
    <citation type="submission" date="2015-02" db="EMBL/GenBank/DDBJ databases">
        <title>Genome sequencing for Strongylocentrotus purpuratus.</title>
        <authorList>
            <person name="Murali S."/>
            <person name="Liu Y."/>
            <person name="Vee V."/>
            <person name="English A."/>
            <person name="Wang M."/>
            <person name="Skinner E."/>
            <person name="Han Y."/>
            <person name="Muzny D.M."/>
            <person name="Worley K.C."/>
            <person name="Gibbs R.A."/>
        </authorList>
    </citation>
    <scope>NUCLEOTIDE SEQUENCE</scope>
</reference>
<dbReference type="InterPro" id="IPR017441">
    <property type="entry name" value="Protein_kinase_ATP_BS"/>
</dbReference>
<feature type="compositionally biased region" description="Polar residues" evidence="5">
    <location>
        <begin position="824"/>
        <end position="840"/>
    </location>
</feature>
<sequence>MGAYKSRPTSSCAEEWHKKISESYAVLETRMKEDLDPKDIEQYTGIQKACCSGDTDRVLELADERCVVTKTETGLTLLHLSCISTGSKPFVKLLVHAGARVSSLSRNGFSPLHLACFQGDVDLVKDLLLEEADPTVIGYSSVTALHIASLNGNEEIVEHLIKCGANIHARDTVKFTPLHIACYFGHEKVVKCLINHGADINLSGEVGDVPLHLTCVKGHQSITELLVKGRRNNKADVNAQDNEQHMPLHFSCRAGHLTTVDYLLQPNLGTKAHEVNIYGDTPLHLACYTGRLDIVKSLITKTGPTSLLVENIFSEAPLHSACTYGKNIELVKYLLSQEGVNINTQGRDGHTALHSACYHGHYHLVQLLLDQGADMNLVATEQNGDSEKDQEQTCLVWAYQRGHDAIVTLLKHHKRPQDESACGDYSQPGGDGSYVSVPSPLGRLRCITKEKINVLQLRASLPKNFHLDINEIEFLETIGSGSFGNVYKGYCRGKIVAIKRYRSSAFSAKSDVDMFCREVSILCRLDSPYVIRFVGACIEDPSHFAIVTQYVAGGSLFSLLHVQKRNIDLQSKMTIAVDVAHGMDYLHNLPHPIIHRDLNSHNILLDEFGHAEVADFGESRFVKSMHEDNMTKQPGNLRWMAPEVFSQNTQYSIKADIFSYALCIWELLSGELPFAHLKPAAAAAEMAYRSTRPPIAITIPKSIVNILQMMWSPNPEERPTFAQIIPMLDDCRQEFLAVSKTLSGVLSMLDADWATPIDDSEDGLEMGYSGLEPSPSDLEPGELPAGNVTALRTQWEMCAKSLSGEKNGSSVFPATDKNGYVSDPLSTLRVNDSPILPQQD</sequence>
<dbReference type="CDD" id="cd14064">
    <property type="entry name" value="PKc_TNNI3K"/>
    <property type="match status" value="1"/>
</dbReference>
<dbReference type="GO" id="GO:0005524">
    <property type="term" value="F:ATP binding"/>
    <property type="evidence" value="ECO:0007669"/>
    <property type="project" value="UniProtKB-UniRule"/>
</dbReference>
<dbReference type="SMART" id="SM00248">
    <property type="entry name" value="ANK"/>
    <property type="match status" value="11"/>
</dbReference>
<dbReference type="InterPro" id="IPR002110">
    <property type="entry name" value="Ankyrin_rpt"/>
</dbReference>
<keyword evidence="1" id="KW-0677">Repeat</keyword>
<evidence type="ECO:0000256" key="2">
    <source>
        <dbReference type="ARBA" id="ARBA00023043"/>
    </source>
</evidence>
<dbReference type="PROSITE" id="PS50297">
    <property type="entry name" value="ANK_REP_REGION"/>
    <property type="match status" value="5"/>
</dbReference>
<organism evidence="7 8">
    <name type="scientific">Strongylocentrotus purpuratus</name>
    <name type="common">Purple sea urchin</name>
    <dbReference type="NCBI Taxonomy" id="7668"/>
    <lineage>
        <taxon>Eukaryota</taxon>
        <taxon>Metazoa</taxon>
        <taxon>Echinodermata</taxon>
        <taxon>Eleutherozoa</taxon>
        <taxon>Echinozoa</taxon>
        <taxon>Echinoidea</taxon>
        <taxon>Euechinoidea</taxon>
        <taxon>Echinacea</taxon>
        <taxon>Camarodonta</taxon>
        <taxon>Echinidea</taxon>
        <taxon>Strongylocentrotidae</taxon>
        <taxon>Strongylocentrotus</taxon>
    </lineage>
</organism>
<evidence type="ECO:0000313" key="7">
    <source>
        <dbReference type="EnsemblMetazoa" id="XP_782227"/>
    </source>
</evidence>
<protein>
    <recommendedName>
        <fullName evidence="6">Protein kinase domain-containing protein</fullName>
    </recommendedName>
</protein>
<dbReference type="InterPro" id="IPR011009">
    <property type="entry name" value="Kinase-like_dom_sf"/>
</dbReference>
<dbReference type="RefSeq" id="XP_782227.3">
    <property type="nucleotide sequence ID" value="XM_777134.5"/>
</dbReference>
<dbReference type="FunFam" id="1.10.510.10:FF:000259">
    <property type="entry name" value="Serine/threonine-protein kinase TNNI3K"/>
    <property type="match status" value="1"/>
</dbReference>
<keyword evidence="4" id="KW-0067">ATP-binding</keyword>
<dbReference type="CTD" id="100526835"/>
<feature type="repeat" description="ANK" evidence="3">
    <location>
        <begin position="140"/>
        <end position="172"/>
    </location>
</feature>
<dbReference type="GeneID" id="576866"/>
<keyword evidence="8" id="KW-1185">Reference proteome</keyword>
<dbReference type="AlphaFoldDB" id="A0A7M7RCL7"/>
<reference evidence="7" key="2">
    <citation type="submission" date="2021-01" db="UniProtKB">
        <authorList>
            <consortium name="EnsemblMetazoa"/>
        </authorList>
    </citation>
    <scope>IDENTIFICATION</scope>
</reference>
<feature type="repeat" description="ANK" evidence="3">
    <location>
        <begin position="73"/>
        <end position="106"/>
    </location>
</feature>
<dbReference type="InterPro" id="IPR036770">
    <property type="entry name" value="Ankyrin_rpt-contain_sf"/>
</dbReference>
<proteinExistence type="predicted"/>